<organism evidence="1 2">
    <name type="scientific">Lupinus luteus</name>
    <name type="common">European yellow lupine</name>
    <dbReference type="NCBI Taxonomy" id="3873"/>
    <lineage>
        <taxon>Eukaryota</taxon>
        <taxon>Viridiplantae</taxon>
        <taxon>Streptophyta</taxon>
        <taxon>Embryophyta</taxon>
        <taxon>Tracheophyta</taxon>
        <taxon>Spermatophyta</taxon>
        <taxon>Magnoliopsida</taxon>
        <taxon>eudicotyledons</taxon>
        <taxon>Gunneridae</taxon>
        <taxon>Pentapetalae</taxon>
        <taxon>rosids</taxon>
        <taxon>fabids</taxon>
        <taxon>Fabales</taxon>
        <taxon>Fabaceae</taxon>
        <taxon>Papilionoideae</taxon>
        <taxon>50 kb inversion clade</taxon>
        <taxon>genistoids sensu lato</taxon>
        <taxon>core genistoids</taxon>
        <taxon>Genisteae</taxon>
        <taxon>Lupinus</taxon>
    </lineage>
</organism>
<proteinExistence type="predicted"/>
<gene>
    <name evidence="1" type="ORF">LLUT_LOCUS13033</name>
</gene>
<protein>
    <submittedName>
        <fullName evidence="1">Uncharacterized protein</fullName>
    </submittedName>
</protein>
<dbReference type="EMBL" id="CAXHTB010000009">
    <property type="protein sequence ID" value="CAL0311973.1"/>
    <property type="molecule type" value="Genomic_DNA"/>
</dbReference>
<dbReference type="Proteomes" id="UP001497480">
    <property type="component" value="Unassembled WGS sequence"/>
</dbReference>
<reference evidence="1 2" key="1">
    <citation type="submission" date="2024-03" db="EMBL/GenBank/DDBJ databases">
        <authorList>
            <person name="Martinez-Hernandez J."/>
        </authorList>
    </citation>
    <scope>NUCLEOTIDE SEQUENCE [LARGE SCALE GENOMIC DNA]</scope>
</reference>
<sequence length="155" mass="17950">MASLFAAQLEPYRCRVSRLYQPLLNVNDELQNCPKLKPTEGFIFYTKVLSRTIDSNSHARLTTLLHYSEEIGCKSFVQEEDLDFLHSHLSHPNLPSKLREEIVQEVIHKVRHMFVFDDSFDSDHGSRVGELSDLRSLQYCLVLEIVVDTQEDVNN</sequence>
<keyword evidence="2" id="KW-1185">Reference proteome</keyword>
<name>A0AAV1WRQ2_LUPLU</name>
<evidence type="ECO:0000313" key="2">
    <source>
        <dbReference type="Proteomes" id="UP001497480"/>
    </source>
</evidence>
<accession>A0AAV1WRQ2</accession>
<evidence type="ECO:0000313" key="1">
    <source>
        <dbReference type="EMBL" id="CAL0311973.1"/>
    </source>
</evidence>
<comment type="caution">
    <text evidence="1">The sequence shown here is derived from an EMBL/GenBank/DDBJ whole genome shotgun (WGS) entry which is preliminary data.</text>
</comment>
<dbReference type="AlphaFoldDB" id="A0AAV1WRQ2"/>